<dbReference type="GO" id="GO:0003743">
    <property type="term" value="F:translation initiation factor activity"/>
    <property type="evidence" value="ECO:0007669"/>
    <property type="project" value="UniProtKB-KW"/>
</dbReference>
<dbReference type="Gene3D" id="2.30.30.30">
    <property type="match status" value="1"/>
</dbReference>
<dbReference type="AlphaFoldDB" id="A0A098E922"/>
<dbReference type="SUPFAM" id="SSF50104">
    <property type="entry name" value="Translation proteins SH3-like domain"/>
    <property type="match status" value="1"/>
</dbReference>
<gene>
    <name evidence="12" type="primary">eIF5A</name>
    <name evidence="12" type="ORF">MSIBF_A1860002</name>
    <name evidence="13" type="ORF">MSIBF_A4080002</name>
</gene>
<comment type="function">
    <text evidence="1">Functions by promoting the formation of the first peptide bond.</text>
</comment>
<sequence length="129" mass="14603">MGSEIDYEEARNLKINRYVLIDDEACKVIAIDHSKPGKHGEAKYRVEGIGIFDDRRRSFIVPASHKVEVPIVDKNTAQVLNATKDTLQLMDMKTFEVFEIPKPTDIDVQSNTEVSYISAVGKRKIVPKQ</sequence>
<dbReference type="PROSITE" id="PS00302">
    <property type="entry name" value="IF5A_HYPUSINE"/>
    <property type="match status" value="1"/>
</dbReference>
<evidence type="ECO:0000256" key="6">
    <source>
        <dbReference type="ARBA" id="ARBA00022540"/>
    </source>
</evidence>
<dbReference type="GO" id="GO:0043022">
    <property type="term" value="F:ribosome binding"/>
    <property type="evidence" value="ECO:0007669"/>
    <property type="project" value="InterPro"/>
</dbReference>
<keyword evidence="5" id="KW-0963">Cytoplasm</keyword>
<evidence type="ECO:0000256" key="2">
    <source>
        <dbReference type="ARBA" id="ARBA00004496"/>
    </source>
</evidence>
<evidence type="ECO:0000313" key="13">
    <source>
        <dbReference type="EMBL" id="CEG13512.1"/>
    </source>
</evidence>
<dbReference type="InterPro" id="IPR020189">
    <property type="entry name" value="IF5A_C"/>
</dbReference>
<proteinExistence type="inferred from homology"/>
<dbReference type="InterPro" id="IPR012340">
    <property type="entry name" value="NA-bd_OB-fold"/>
</dbReference>
<evidence type="ECO:0000313" key="12">
    <source>
        <dbReference type="EMBL" id="CEG12011.1"/>
    </source>
</evidence>
<dbReference type="PIRSF" id="PIRSF003025">
    <property type="entry name" value="eIF5A"/>
    <property type="match status" value="1"/>
</dbReference>
<keyword evidence="7" id="KW-0648">Protein biosynthesis</keyword>
<dbReference type="InterPro" id="IPR014722">
    <property type="entry name" value="Rib_uL2_dom2"/>
</dbReference>
<dbReference type="InterPro" id="IPR019769">
    <property type="entry name" value="Trans_elong_IF5A_hypusine_site"/>
</dbReference>
<evidence type="ECO:0000256" key="1">
    <source>
        <dbReference type="ARBA" id="ARBA00003980"/>
    </source>
</evidence>
<dbReference type="HAMAP" id="MF_00085">
    <property type="entry name" value="eIF_5A"/>
    <property type="match status" value="1"/>
</dbReference>
<comment type="subcellular location">
    <subcellularLocation>
        <location evidence="2">Cytoplasm</location>
    </subcellularLocation>
</comment>
<dbReference type="InterPro" id="IPR008991">
    <property type="entry name" value="Translation_prot_SH3-like_sf"/>
</dbReference>
<reference evidence="12" key="1">
    <citation type="submission" date="2014-09" db="EMBL/GenBank/DDBJ databases">
        <authorList>
            <person name="Probst J Alexander"/>
        </authorList>
    </citation>
    <scope>NUCLEOTIDE SEQUENCE</scope>
</reference>
<dbReference type="Pfam" id="PF21485">
    <property type="entry name" value="IF5A-like_N"/>
    <property type="match status" value="1"/>
</dbReference>
<name>A0A098E922_9ZZZZ</name>
<evidence type="ECO:0000256" key="8">
    <source>
        <dbReference type="ARBA" id="ARBA00023071"/>
    </source>
</evidence>
<dbReference type="InterPro" id="IPR022847">
    <property type="entry name" value="Transl_elong_IF5A_arc"/>
</dbReference>
<evidence type="ECO:0000256" key="4">
    <source>
        <dbReference type="ARBA" id="ARBA00016327"/>
    </source>
</evidence>
<comment type="similarity">
    <text evidence="3">Belongs to the eIF-5A family.</text>
</comment>
<keyword evidence="6 12" id="KW-0396">Initiation factor</keyword>
<dbReference type="NCBIfam" id="NF003076">
    <property type="entry name" value="PRK03999.1"/>
    <property type="match status" value="1"/>
</dbReference>
<dbReference type="InterPro" id="IPR001884">
    <property type="entry name" value="IF5A-like"/>
</dbReference>
<dbReference type="SMART" id="SM01376">
    <property type="entry name" value="eIF-5a"/>
    <property type="match status" value="1"/>
</dbReference>
<evidence type="ECO:0000256" key="10">
    <source>
        <dbReference type="ARBA" id="ARBA00032163"/>
    </source>
</evidence>
<dbReference type="PANTHER" id="PTHR11673">
    <property type="entry name" value="TRANSLATION INITIATION FACTOR 5A FAMILY MEMBER"/>
    <property type="match status" value="1"/>
</dbReference>
<evidence type="ECO:0000256" key="5">
    <source>
        <dbReference type="ARBA" id="ARBA00022490"/>
    </source>
</evidence>
<organism evidence="12">
    <name type="scientific">groundwater metagenome</name>
    <dbReference type="NCBI Taxonomy" id="717931"/>
    <lineage>
        <taxon>unclassified sequences</taxon>
        <taxon>metagenomes</taxon>
        <taxon>ecological metagenomes</taxon>
    </lineage>
</organism>
<dbReference type="SUPFAM" id="SSF50249">
    <property type="entry name" value="Nucleic acid-binding proteins"/>
    <property type="match status" value="1"/>
</dbReference>
<dbReference type="EMBL" id="CCXY01000097">
    <property type="protein sequence ID" value="CEG12011.1"/>
    <property type="molecule type" value="Genomic_DNA"/>
</dbReference>
<dbReference type="GO" id="GO:0003746">
    <property type="term" value="F:translation elongation factor activity"/>
    <property type="evidence" value="ECO:0007669"/>
    <property type="project" value="InterPro"/>
</dbReference>
<evidence type="ECO:0000256" key="7">
    <source>
        <dbReference type="ARBA" id="ARBA00022917"/>
    </source>
</evidence>
<dbReference type="EMBL" id="CCXY01000344">
    <property type="protein sequence ID" value="CEG13512.1"/>
    <property type="molecule type" value="Genomic_DNA"/>
</dbReference>
<dbReference type="NCBIfam" id="TIGR00037">
    <property type="entry name" value="eIF_5A"/>
    <property type="match status" value="1"/>
</dbReference>
<evidence type="ECO:0000256" key="3">
    <source>
        <dbReference type="ARBA" id="ARBA00006016"/>
    </source>
</evidence>
<protein>
    <recommendedName>
        <fullName evidence="4">Translation initiation factor 5A</fullName>
    </recommendedName>
    <alternativeName>
        <fullName evidence="10">Hypusine-containing protein</fullName>
    </alternativeName>
    <alternativeName>
        <fullName evidence="9">eIF-5A</fullName>
    </alternativeName>
</protein>
<keyword evidence="8" id="KW-0385">Hypusine</keyword>
<dbReference type="InterPro" id="IPR048670">
    <property type="entry name" value="IF5A-like_N"/>
</dbReference>
<evidence type="ECO:0000256" key="9">
    <source>
        <dbReference type="ARBA" id="ARBA00032030"/>
    </source>
</evidence>
<accession>A0A098E922</accession>
<dbReference type="GO" id="GO:0005737">
    <property type="term" value="C:cytoplasm"/>
    <property type="evidence" value="ECO:0007669"/>
    <property type="project" value="UniProtKB-SubCell"/>
</dbReference>
<dbReference type="GO" id="GO:0003723">
    <property type="term" value="F:RNA binding"/>
    <property type="evidence" value="ECO:0007669"/>
    <property type="project" value="InterPro"/>
</dbReference>
<dbReference type="GO" id="GO:0045901">
    <property type="term" value="P:positive regulation of translational elongation"/>
    <property type="evidence" value="ECO:0007669"/>
    <property type="project" value="InterPro"/>
</dbReference>
<evidence type="ECO:0000259" key="11">
    <source>
        <dbReference type="SMART" id="SM01376"/>
    </source>
</evidence>
<dbReference type="Gene3D" id="2.40.50.140">
    <property type="entry name" value="Nucleic acid-binding proteins"/>
    <property type="match status" value="1"/>
</dbReference>
<feature type="domain" description="Translation initiation factor 5A C-terminal" evidence="11">
    <location>
        <begin position="71"/>
        <end position="129"/>
    </location>
</feature>
<dbReference type="GO" id="GO:0045905">
    <property type="term" value="P:positive regulation of translational termination"/>
    <property type="evidence" value="ECO:0007669"/>
    <property type="project" value="InterPro"/>
</dbReference>